<dbReference type="SUPFAM" id="SSF75304">
    <property type="entry name" value="Amidase signature (AS) enzymes"/>
    <property type="match status" value="1"/>
</dbReference>
<dbReference type="GO" id="GO:0012505">
    <property type="term" value="C:endomembrane system"/>
    <property type="evidence" value="ECO:0007669"/>
    <property type="project" value="TreeGrafter"/>
</dbReference>
<dbReference type="InterPro" id="IPR052739">
    <property type="entry name" value="FAAH2"/>
</dbReference>
<organism evidence="2">
    <name type="scientific">marine metagenome</name>
    <dbReference type="NCBI Taxonomy" id="408172"/>
    <lineage>
        <taxon>unclassified sequences</taxon>
        <taxon>metagenomes</taxon>
        <taxon>ecological metagenomes</taxon>
    </lineage>
</organism>
<feature type="non-terminal residue" evidence="2">
    <location>
        <position position="124"/>
    </location>
</feature>
<reference evidence="2" key="1">
    <citation type="submission" date="2018-05" db="EMBL/GenBank/DDBJ databases">
        <authorList>
            <person name="Lanie J.A."/>
            <person name="Ng W.-L."/>
            <person name="Kazmierczak K.M."/>
            <person name="Andrzejewski T.M."/>
            <person name="Davidsen T.M."/>
            <person name="Wayne K.J."/>
            <person name="Tettelin H."/>
            <person name="Glass J.I."/>
            <person name="Rusch D."/>
            <person name="Podicherti R."/>
            <person name="Tsui H.-C.T."/>
            <person name="Winkler M.E."/>
        </authorList>
    </citation>
    <scope>NUCLEOTIDE SEQUENCE</scope>
</reference>
<evidence type="ECO:0000259" key="1">
    <source>
        <dbReference type="Pfam" id="PF01425"/>
    </source>
</evidence>
<gene>
    <name evidence="2" type="ORF">METZ01_LOCUS52815</name>
</gene>
<dbReference type="PANTHER" id="PTHR43372">
    <property type="entry name" value="FATTY-ACID AMIDE HYDROLASE"/>
    <property type="match status" value="1"/>
</dbReference>
<feature type="domain" description="Amidase" evidence="1">
    <location>
        <begin position="25"/>
        <end position="124"/>
    </location>
</feature>
<dbReference type="InterPro" id="IPR023631">
    <property type="entry name" value="Amidase_dom"/>
</dbReference>
<dbReference type="PANTHER" id="PTHR43372:SF4">
    <property type="entry name" value="FATTY-ACID AMIDE HYDROLASE 2"/>
    <property type="match status" value="1"/>
</dbReference>
<dbReference type="EMBL" id="UINC01002754">
    <property type="protein sequence ID" value="SUZ99961.1"/>
    <property type="molecule type" value="Genomic_DNA"/>
</dbReference>
<accession>A0A381S9H6</accession>
<protein>
    <recommendedName>
        <fullName evidence="1">Amidase domain-containing protein</fullName>
    </recommendedName>
</protein>
<proteinExistence type="predicted"/>
<evidence type="ECO:0000313" key="2">
    <source>
        <dbReference type="EMBL" id="SUZ99961.1"/>
    </source>
</evidence>
<dbReference type="Gene3D" id="3.90.1300.10">
    <property type="entry name" value="Amidase signature (AS) domain"/>
    <property type="match status" value="1"/>
</dbReference>
<dbReference type="AlphaFoldDB" id="A0A381S9H6"/>
<sequence>MNMLWKQSAVDVVDLLRSGEISPVEAVQAAISRIEAVDSKTNALPIRCFDRAIKHAETLDLTIHRQNPKSLCGLPIAVKDYNDVGGVRTTYGSPIFKDHIAERSDVTVAVLEHNGANPIAKSNV</sequence>
<dbReference type="InterPro" id="IPR036928">
    <property type="entry name" value="AS_sf"/>
</dbReference>
<name>A0A381S9H6_9ZZZZ</name>
<dbReference type="Pfam" id="PF01425">
    <property type="entry name" value="Amidase"/>
    <property type="match status" value="1"/>
</dbReference>